<dbReference type="Gene3D" id="2.60.40.640">
    <property type="match status" value="1"/>
</dbReference>
<keyword evidence="3" id="KW-1185">Reference proteome</keyword>
<dbReference type="AlphaFoldDB" id="A0A316W8X5"/>
<dbReference type="GeneID" id="37034531"/>
<dbReference type="STRING" id="1522189.A0A316W8X5"/>
<dbReference type="InterPro" id="IPR014752">
    <property type="entry name" value="Arrestin-like_C"/>
</dbReference>
<dbReference type="RefSeq" id="XP_025373489.1">
    <property type="nucleotide sequence ID" value="XM_025512661.1"/>
</dbReference>
<feature type="region of interest" description="Disordered" evidence="1">
    <location>
        <begin position="327"/>
        <end position="359"/>
    </location>
</feature>
<dbReference type="OrthoDB" id="3360066at2759"/>
<accession>A0A316W8X5</accession>
<name>A0A316W8X5_9BASI</name>
<sequence>MSGQRSLTKGKKHLPDPVGQYVGLLALYSRKSTDDPNESKRGEGESTNGSSGKGKWRAMLRRDASESEDAGNKKPVPKIHADIARVYFPGQAVTAQVEIDERALAADSDLEQLTVELKGEVHSYGYSWDQYGNRYTNPHTETIFVRRAVLYAREGAKTDAVEEHLLTTGKAKVDRSDITAWDVSSILPTTFETKPGSAKSQTLALPATFKDTTNGYFDGTATVVYGWKAVAKRSGTFKRHSRAWLPLLVSAISERKGEIPSIEELPANLSAVPPGWVRGTASQAIRKKLLFSKGTVDAELFVPILDAVGPDSVLPVVLKLTASAKNASDLTGPDASLPSLPGTNASPSSGSGGGPPADKLIPRIKIRRKIENSTNSKANDFFLVTNFEHSFSARVAWSNTHLQGQAGSLAHGWTEPSKASALSSGYSTTAQLVGQIHLDLTPNLELPTLKVRYTLVLKVPIPGLGSSLVAKLEDLRIAPSSGVTAEDLAAHGNDVDYLTRAVAGRRQALLLIAKDQFVKAPKDDEQAMDQLMADQVLPAYEDDDDDDDDDDADEKGKLSKKKRGEDELPSYDDSGATGKAQPSEKA</sequence>
<feature type="region of interest" description="Disordered" evidence="1">
    <location>
        <begin position="532"/>
        <end position="586"/>
    </location>
</feature>
<dbReference type="EMBL" id="KZ819351">
    <property type="protein sequence ID" value="PWN46329.1"/>
    <property type="molecule type" value="Genomic_DNA"/>
</dbReference>
<dbReference type="InParanoid" id="A0A316W8X5"/>
<reference evidence="2 3" key="1">
    <citation type="journal article" date="2018" name="Mol. Biol. Evol.">
        <title>Broad Genomic Sampling Reveals a Smut Pathogenic Ancestry of the Fungal Clade Ustilaginomycotina.</title>
        <authorList>
            <person name="Kijpornyongpan T."/>
            <person name="Mondo S.J."/>
            <person name="Barry K."/>
            <person name="Sandor L."/>
            <person name="Lee J."/>
            <person name="Lipzen A."/>
            <person name="Pangilinan J."/>
            <person name="LaButti K."/>
            <person name="Hainaut M."/>
            <person name="Henrissat B."/>
            <person name="Grigoriev I.V."/>
            <person name="Spatafora J.W."/>
            <person name="Aime M.C."/>
        </authorList>
    </citation>
    <scope>NUCLEOTIDE SEQUENCE [LARGE SCALE GENOMIC DNA]</scope>
    <source>
        <strain evidence="2 3">MCA 4658</strain>
    </source>
</reference>
<dbReference type="Proteomes" id="UP000245783">
    <property type="component" value="Unassembled WGS sequence"/>
</dbReference>
<evidence type="ECO:0000313" key="2">
    <source>
        <dbReference type="EMBL" id="PWN46329.1"/>
    </source>
</evidence>
<evidence type="ECO:0000313" key="3">
    <source>
        <dbReference type="Proteomes" id="UP000245783"/>
    </source>
</evidence>
<evidence type="ECO:0000256" key="1">
    <source>
        <dbReference type="SAM" id="MobiDB-lite"/>
    </source>
</evidence>
<feature type="region of interest" description="Disordered" evidence="1">
    <location>
        <begin position="25"/>
        <end position="76"/>
    </location>
</feature>
<feature type="compositionally biased region" description="Acidic residues" evidence="1">
    <location>
        <begin position="540"/>
        <end position="553"/>
    </location>
</feature>
<proteinExistence type="predicted"/>
<protein>
    <recommendedName>
        <fullName evidence="4">Arrestin-like N-terminal domain-containing protein</fullName>
    </recommendedName>
</protein>
<organism evidence="2 3">
    <name type="scientific">Ceraceosorus guamensis</name>
    <dbReference type="NCBI Taxonomy" id="1522189"/>
    <lineage>
        <taxon>Eukaryota</taxon>
        <taxon>Fungi</taxon>
        <taxon>Dikarya</taxon>
        <taxon>Basidiomycota</taxon>
        <taxon>Ustilaginomycotina</taxon>
        <taxon>Exobasidiomycetes</taxon>
        <taxon>Ceraceosorales</taxon>
        <taxon>Ceraceosoraceae</taxon>
        <taxon>Ceraceosorus</taxon>
    </lineage>
</organism>
<feature type="compositionally biased region" description="Basic and acidic residues" evidence="1">
    <location>
        <begin position="31"/>
        <end position="44"/>
    </location>
</feature>
<gene>
    <name evidence="2" type="ORF">IE81DRAFT_319233</name>
</gene>
<evidence type="ECO:0008006" key="4">
    <source>
        <dbReference type="Google" id="ProtNLM"/>
    </source>
</evidence>